<evidence type="ECO:0000256" key="1">
    <source>
        <dbReference type="SAM" id="MobiDB-lite"/>
    </source>
</evidence>
<keyword evidence="3" id="KW-1185">Reference proteome</keyword>
<feature type="compositionally biased region" description="Basic and acidic residues" evidence="1">
    <location>
        <begin position="250"/>
        <end position="261"/>
    </location>
</feature>
<feature type="compositionally biased region" description="Acidic residues" evidence="1">
    <location>
        <begin position="754"/>
        <end position="763"/>
    </location>
</feature>
<reference evidence="3" key="1">
    <citation type="journal article" date="2017" name="Nat. Microbiol.">
        <title>Global analysis of biosynthetic gene clusters reveals vast potential of secondary metabolite production in Penicillium species.</title>
        <authorList>
            <person name="Nielsen J.C."/>
            <person name="Grijseels S."/>
            <person name="Prigent S."/>
            <person name="Ji B."/>
            <person name="Dainat J."/>
            <person name="Nielsen K.F."/>
            <person name="Frisvad J.C."/>
            <person name="Workman M."/>
            <person name="Nielsen J."/>
        </authorList>
    </citation>
    <scope>NUCLEOTIDE SEQUENCE [LARGE SCALE GENOMIC DNA]</scope>
    <source>
        <strain evidence="3">IBT 13039</strain>
    </source>
</reference>
<feature type="compositionally biased region" description="Acidic residues" evidence="1">
    <location>
        <begin position="770"/>
        <end position="779"/>
    </location>
</feature>
<name>A0A1V6YMQ8_PENNA</name>
<dbReference type="Proteomes" id="UP000191691">
    <property type="component" value="Unassembled WGS sequence"/>
</dbReference>
<feature type="compositionally biased region" description="Basic and acidic residues" evidence="1">
    <location>
        <begin position="710"/>
        <end position="726"/>
    </location>
</feature>
<dbReference type="Pfam" id="PF10336">
    <property type="entry name" value="DUF2420"/>
    <property type="match status" value="1"/>
</dbReference>
<feature type="compositionally biased region" description="Acidic residues" evidence="1">
    <location>
        <begin position="611"/>
        <end position="643"/>
    </location>
</feature>
<feature type="compositionally biased region" description="Basic and acidic residues" evidence="1">
    <location>
        <begin position="690"/>
        <end position="700"/>
    </location>
</feature>
<dbReference type="AlphaFoldDB" id="A0A1V6YMQ8"/>
<proteinExistence type="predicted"/>
<dbReference type="OMA" id="RLCHNDG"/>
<feature type="compositionally biased region" description="Polar residues" evidence="1">
    <location>
        <begin position="219"/>
        <end position="236"/>
    </location>
</feature>
<sequence>MTTAPLSAYTVMEVPATGDSMEMASPYQGQADDFDIDIDLMEDHVSNMDSDMMGADEFTHTSQPNEVSNDAIYDADMAEPSEGSMIDADNYADEDNDIDVQFDEGPYEEEMIEPDQAEEVDIDAPIIHLQPAGSNEDAASPIKEESTVTPVEPLEAAPQGLRGSVELAPVQDEAQASGVGDADTQAQPSRAADDLTEEPSEDVISPEPGVHNEKAEISGETNEISQSSVSETQVAQVPNEDPETSQTKHSAKDSHVDDTAHPEAQPESEGNQEVADADVSLQQAAYIEEPLHPVKILYQDCEIALFPPLEGDLADTFFVEDEALAYDNIGEIFKALRQVLQKTMAGNEVLVIDIDTLGIQITEDSFHTSQVTLHQILDLYLRLSRNDGTTEPDALYLTLSTKRAFPAELADLNDAAIEGKTLSELHSELQSWDEYDEVEAGSEDLGAHGAEEHEDEVYYTNEAQKELSITESQTVPELGKEQTLDSEQSQVQPEVVSDAQPGIVHAQDEDRPASRGRSAEAAPEPEPEPESHLAQPENKESDHFDESRHLESDQDQEYDHGHGDTNEEHYDSEDRQSDSTATVAALPGANEIKEHTQHVPLDVAVVAGTDQNDDDYAEDPENDDLGAEEYYEHEDIGSVDDSEAFQKDITGSENADVDAQGPADQASVLDEEDTDELDAPPTDEVVSEILLRDETTRPSHDQPAPPLGSDLHDTSDKKEQTPEPAHDLLGIAVDLMQTPQRDTENDALDHFEGIDYDESEDELDAHVAADDEGADDHEFDENHFGDYDTHLEESEAGELVGTDPSLTEPQTNQNSAKRSREDEEDWDLVETTVDTKRRRSS</sequence>
<dbReference type="EMBL" id="MOOB01000016">
    <property type="protein sequence ID" value="OQE88607.1"/>
    <property type="molecule type" value="Genomic_DNA"/>
</dbReference>
<organism evidence="2 3">
    <name type="scientific">Penicillium nalgiovense</name>
    <dbReference type="NCBI Taxonomy" id="60175"/>
    <lineage>
        <taxon>Eukaryota</taxon>
        <taxon>Fungi</taxon>
        <taxon>Dikarya</taxon>
        <taxon>Ascomycota</taxon>
        <taxon>Pezizomycotina</taxon>
        <taxon>Eurotiomycetes</taxon>
        <taxon>Eurotiomycetidae</taxon>
        <taxon>Eurotiales</taxon>
        <taxon>Aspergillaceae</taxon>
        <taxon>Penicillium</taxon>
    </lineage>
</organism>
<comment type="caution">
    <text evidence="2">The sequence shown here is derived from an EMBL/GenBank/DDBJ whole genome shotgun (WGS) entry which is preliminary data.</text>
</comment>
<feature type="region of interest" description="Disordered" evidence="1">
    <location>
        <begin position="477"/>
        <end position="841"/>
    </location>
</feature>
<feature type="region of interest" description="Disordered" evidence="1">
    <location>
        <begin position="172"/>
        <end position="275"/>
    </location>
</feature>
<protein>
    <submittedName>
        <fullName evidence="2">Uncharacterized protein</fullName>
    </submittedName>
</protein>
<feature type="compositionally biased region" description="Acidic residues" evidence="1">
    <location>
        <begin position="669"/>
        <end position="678"/>
    </location>
</feature>
<accession>A0A1V6YMQ8</accession>
<evidence type="ECO:0000313" key="3">
    <source>
        <dbReference type="Proteomes" id="UP000191691"/>
    </source>
</evidence>
<feature type="compositionally biased region" description="Basic and acidic residues" evidence="1">
    <location>
        <begin position="537"/>
        <end position="577"/>
    </location>
</feature>
<feature type="compositionally biased region" description="Basic and acidic residues" evidence="1">
    <location>
        <begin position="780"/>
        <end position="793"/>
    </location>
</feature>
<dbReference type="STRING" id="60175.A0A1V6YMQ8"/>
<dbReference type="InterPro" id="IPR018822">
    <property type="entry name" value="UPF0646"/>
</dbReference>
<feature type="compositionally biased region" description="Polar residues" evidence="1">
    <location>
        <begin position="804"/>
        <end position="816"/>
    </location>
</feature>
<gene>
    <name evidence="2" type="ORF">PENNAL_c0016G11155</name>
</gene>
<evidence type="ECO:0000313" key="2">
    <source>
        <dbReference type="EMBL" id="OQE88607.1"/>
    </source>
</evidence>
<feature type="compositionally biased region" description="Basic and acidic residues" evidence="1">
    <location>
        <begin position="741"/>
        <end position="753"/>
    </location>
</feature>